<keyword evidence="3" id="KW-0378">Hydrolase</keyword>
<dbReference type="Pfam" id="PF02129">
    <property type="entry name" value="Peptidase_S15"/>
    <property type="match status" value="1"/>
</dbReference>
<gene>
    <name evidence="3" type="ORF">ABV298_01405</name>
</gene>
<dbReference type="RefSeq" id="WP_353720419.1">
    <property type="nucleotide sequence ID" value="NZ_CP159289.1"/>
</dbReference>
<dbReference type="AlphaFoldDB" id="A0AAU8FME4"/>
<feature type="domain" description="Xaa-Pro dipeptidyl-peptidase-like" evidence="2">
    <location>
        <begin position="41"/>
        <end position="175"/>
    </location>
</feature>
<sequence>MLLVLVLMVAANTLAQTGTKEDSLYIRRHYTKIERQIPMRDGVKLFTSIYLPKDITKSKAYPILLNRTPYSVAPYGEDSYKTALGPGMLFASEGYIIVYQDVKGEFMSEGYFEAYRPSIPVKKSKTDIDESSDDYNTIEWLIKNIEGNNGKVGTWGISAPGYYATMTAVEAHPCIENRFTAGTGYRLVHGRRPAPQRRILPDGYIRIPFRRTARRGRSLPRKVHLSSQPMEHRIPMNFTRK</sequence>
<dbReference type="EMBL" id="CP159289">
    <property type="protein sequence ID" value="XCH25116.1"/>
    <property type="molecule type" value="Genomic_DNA"/>
</dbReference>
<dbReference type="InterPro" id="IPR005674">
    <property type="entry name" value="CocE/Ser_esterase"/>
</dbReference>
<evidence type="ECO:0000259" key="2">
    <source>
        <dbReference type="Pfam" id="PF02129"/>
    </source>
</evidence>
<evidence type="ECO:0000313" key="3">
    <source>
        <dbReference type="EMBL" id="XCH25116.1"/>
    </source>
</evidence>
<evidence type="ECO:0000256" key="1">
    <source>
        <dbReference type="SAM" id="SignalP"/>
    </source>
</evidence>
<name>A0AAU8FME4_9BACT</name>
<reference evidence="3" key="1">
    <citation type="submission" date="2024-06" db="EMBL/GenBank/DDBJ databases">
        <title>Sequencing and assembly of the genome of Dyadobacter sp. strain 676, a symbiont of Cyamopsis tetragonoloba.</title>
        <authorList>
            <person name="Guro P."/>
            <person name="Sazanova A."/>
            <person name="Kuznetsova I."/>
            <person name="Belimov A."/>
            <person name="Safronova V."/>
        </authorList>
    </citation>
    <scope>NUCLEOTIDE SEQUENCE</scope>
    <source>
        <strain evidence="3">676</strain>
    </source>
</reference>
<protein>
    <submittedName>
        <fullName evidence="3">CocE/NonD family hydrolase</fullName>
    </submittedName>
</protein>
<accession>A0AAU8FME4</accession>
<feature type="signal peptide" evidence="1">
    <location>
        <begin position="1"/>
        <end position="15"/>
    </location>
</feature>
<dbReference type="SUPFAM" id="SSF53474">
    <property type="entry name" value="alpha/beta-Hydrolases"/>
    <property type="match status" value="1"/>
</dbReference>
<proteinExistence type="predicted"/>
<keyword evidence="1" id="KW-0732">Signal</keyword>
<dbReference type="GO" id="GO:0016787">
    <property type="term" value="F:hydrolase activity"/>
    <property type="evidence" value="ECO:0007669"/>
    <property type="project" value="UniProtKB-KW"/>
</dbReference>
<dbReference type="Gene3D" id="3.40.50.1820">
    <property type="entry name" value="alpha/beta hydrolase"/>
    <property type="match status" value="1"/>
</dbReference>
<dbReference type="NCBIfam" id="TIGR00976">
    <property type="entry name" value="CocE_NonD"/>
    <property type="match status" value="1"/>
</dbReference>
<organism evidence="3">
    <name type="scientific">Dyadobacter sp. 676</name>
    <dbReference type="NCBI Taxonomy" id="3088362"/>
    <lineage>
        <taxon>Bacteria</taxon>
        <taxon>Pseudomonadati</taxon>
        <taxon>Bacteroidota</taxon>
        <taxon>Cytophagia</taxon>
        <taxon>Cytophagales</taxon>
        <taxon>Spirosomataceae</taxon>
        <taxon>Dyadobacter</taxon>
    </lineage>
</organism>
<feature type="chain" id="PRO_5043952883" evidence="1">
    <location>
        <begin position="16"/>
        <end position="241"/>
    </location>
</feature>
<dbReference type="InterPro" id="IPR029058">
    <property type="entry name" value="AB_hydrolase_fold"/>
</dbReference>
<dbReference type="InterPro" id="IPR000383">
    <property type="entry name" value="Xaa-Pro-like_dom"/>
</dbReference>